<evidence type="ECO:0000313" key="2">
    <source>
        <dbReference type="Proteomes" id="UP000029453"/>
    </source>
</evidence>
<name>M9M7J4_PAEPP</name>
<comment type="caution">
    <text evidence="1">The sequence shown here is derived from an EMBL/GenBank/DDBJ whole genome shotgun (WGS) entry which is preliminary data.</text>
</comment>
<gene>
    <name evidence="1" type="ORF">PPOP_3098</name>
</gene>
<dbReference type="AlphaFoldDB" id="M9M7J4"/>
<feature type="non-terminal residue" evidence="1">
    <location>
        <position position="1"/>
    </location>
</feature>
<keyword evidence="2" id="KW-1185">Reference proteome</keyword>
<proteinExistence type="predicted"/>
<protein>
    <submittedName>
        <fullName evidence="1">Uncharacterized protein</fullName>
    </submittedName>
</protein>
<accession>M9M7J4</accession>
<dbReference type="Proteomes" id="UP000029453">
    <property type="component" value="Unassembled WGS sequence"/>
</dbReference>
<organism evidence="1 2">
    <name type="scientific">Paenibacillus popilliae ATCC 14706</name>
    <dbReference type="NCBI Taxonomy" id="1212764"/>
    <lineage>
        <taxon>Bacteria</taxon>
        <taxon>Bacillati</taxon>
        <taxon>Bacillota</taxon>
        <taxon>Bacilli</taxon>
        <taxon>Bacillales</taxon>
        <taxon>Paenibacillaceae</taxon>
        <taxon>Paenibacillus</taxon>
    </lineage>
</organism>
<sequence length="36" mass="4081">RRDIQAGFEENYTPAVVRQIQSNLEQYNLLTGGVSL</sequence>
<evidence type="ECO:0000313" key="1">
    <source>
        <dbReference type="EMBL" id="GAC43698.1"/>
    </source>
</evidence>
<reference evidence="1 2" key="1">
    <citation type="submission" date="2012-10" db="EMBL/GenBank/DDBJ databases">
        <title>Draft Genome Sequence of Paenibacillus popilliae ATCC 14706T.</title>
        <authorList>
            <person name="Iiyama K."/>
            <person name="Mori K."/>
            <person name="Mon H."/>
            <person name="Chieda Y."/>
            <person name="Lee J.M."/>
            <person name="Kusakabe T."/>
            <person name="Tashiro K."/>
            <person name="Asano S."/>
            <person name="Yasunaga-Aoki C."/>
            <person name="Shimizu S."/>
        </authorList>
    </citation>
    <scope>NUCLEOTIDE SEQUENCE [LARGE SCALE GENOMIC DNA]</scope>
    <source>
        <strain evidence="1 2">ATCC 14706</strain>
    </source>
</reference>
<dbReference type="EMBL" id="BALG01000243">
    <property type="protein sequence ID" value="GAC43698.1"/>
    <property type="molecule type" value="Genomic_DNA"/>
</dbReference>